<dbReference type="AlphaFoldDB" id="A0A0T6ATW6"/>
<name>A0A0T6ATW6_9SCAR</name>
<sequence length="232" mass="28128">DDSLFIVTDCNMNWLDDYYHSLIQQRLQTENEISHLRETVSSLWKKLDEDIKATNEFLQKHTGNSLATLEAFQQEVKRCEHLKRANIEKFIKTMREELILLWEKCHFAAVERESFEYFNDHLYTEDLLTFHEIEVGKMKRYYEANKEILITLEKREEYWKRKTELEERENDPNRYKNRGGTLLKEEKERNGLTKKLREMDLELLEIARGYEEQNNRPFLSWGRTIPDIIEKT</sequence>
<accession>A0A0T6ATW6</accession>
<protein>
    <recommendedName>
        <fullName evidence="3">Protein regulator of cytokinesis 1</fullName>
    </recommendedName>
</protein>
<feature type="non-terminal residue" evidence="1">
    <location>
        <position position="232"/>
    </location>
</feature>
<proteinExistence type="predicted"/>
<feature type="non-terminal residue" evidence="1">
    <location>
        <position position="1"/>
    </location>
</feature>
<dbReference type="GO" id="GO:1990023">
    <property type="term" value="C:mitotic spindle midzone"/>
    <property type="evidence" value="ECO:0007669"/>
    <property type="project" value="TreeGrafter"/>
</dbReference>
<dbReference type="PANTHER" id="PTHR19321">
    <property type="entry name" value="PROTEIN REGULATOR OF CYTOKINESIS 1 PRC1-RELATED"/>
    <property type="match status" value="1"/>
</dbReference>
<evidence type="ECO:0000313" key="1">
    <source>
        <dbReference type="EMBL" id="KRT78624.1"/>
    </source>
</evidence>
<dbReference type="PANTHER" id="PTHR19321:SF41">
    <property type="entry name" value="FASCETTO-RELATED"/>
    <property type="match status" value="1"/>
</dbReference>
<comment type="caution">
    <text evidence="1">The sequence shown here is derived from an EMBL/GenBank/DDBJ whole genome shotgun (WGS) entry which is preliminary data.</text>
</comment>
<dbReference type="Proteomes" id="UP000051574">
    <property type="component" value="Unassembled WGS sequence"/>
</dbReference>
<keyword evidence="2" id="KW-1185">Reference proteome</keyword>
<organism evidence="1 2">
    <name type="scientific">Oryctes borbonicus</name>
    <dbReference type="NCBI Taxonomy" id="1629725"/>
    <lineage>
        <taxon>Eukaryota</taxon>
        <taxon>Metazoa</taxon>
        <taxon>Ecdysozoa</taxon>
        <taxon>Arthropoda</taxon>
        <taxon>Hexapoda</taxon>
        <taxon>Insecta</taxon>
        <taxon>Pterygota</taxon>
        <taxon>Neoptera</taxon>
        <taxon>Endopterygota</taxon>
        <taxon>Coleoptera</taxon>
        <taxon>Polyphaga</taxon>
        <taxon>Scarabaeiformia</taxon>
        <taxon>Scarabaeidae</taxon>
        <taxon>Dynastinae</taxon>
        <taxon>Oryctes</taxon>
    </lineage>
</organism>
<dbReference type="EMBL" id="LJIG01022804">
    <property type="protein sequence ID" value="KRT78624.1"/>
    <property type="molecule type" value="Genomic_DNA"/>
</dbReference>
<reference evidence="1 2" key="1">
    <citation type="submission" date="2015-09" db="EMBL/GenBank/DDBJ databases">
        <title>Draft genome of the scarab beetle Oryctes borbonicus.</title>
        <authorList>
            <person name="Meyer J.M."/>
            <person name="Markov G.V."/>
            <person name="Baskaran P."/>
            <person name="Herrmann M."/>
            <person name="Sommer R.J."/>
            <person name="Roedelsperger C."/>
        </authorList>
    </citation>
    <scope>NUCLEOTIDE SEQUENCE [LARGE SCALE GENOMIC DNA]</scope>
    <source>
        <strain evidence="1">OB123</strain>
        <tissue evidence="1">Whole animal</tissue>
    </source>
</reference>
<dbReference type="GO" id="GO:0005737">
    <property type="term" value="C:cytoplasm"/>
    <property type="evidence" value="ECO:0007669"/>
    <property type="project" value="TreeGrafter"/>
</dbReference>
<evidence type="ECO:0008006" key="3">
    <source>
        <dbReference type="Google" id="ProtNLM"/>
    </source>
</evidence>
<gene>
    <name evidence="1" type="ORF">AMK59_7863</name>
</gene>
<dbReference type="GO" id="GO:0008017">
    <property type="term" value="F:microtubule binding"/>
    <property type="evidence" value="ECO:0007669"/>
    <property type="project" value="InterPro"/>
</dbReference>
<dbReference type="GO" id="GO:0051256">
    <property type="term" value="P:mitotic spindle midzone assembly"/>
    <property type="evidence" value="ECO:0007669"/>
    <property type="project" value="TreeGrafter"/>
</dbReference>
<dbReference type="OrthoDB" id="642895at2759"/>
<evidence type="ECO:0000313" key="2">
    <source>
        <dbReference type="Proteomes" id="UP000051574"/>
    </source>
</evidence>
<dbReference type="Gene3D" id="1.20.58.1520">
    <property type="match status" value="1"/>
</dbReference>
<dbReference type="Pfam" id="PF03999">
    <property type="entry name" value="MAP65_ASE1"/>
    <property type="match status" value="1"/>
</dbReference>
<dbReference type="InterPro" id="IPR007145">
    <property type="entry name" value="MAP65_Ase1_PRC1"/>
</dbReference>